<dbReference type="RefSeq" id="WP_058281833.1">
    <property type="nucleotide sequence ID" value="NZ_CYUD01000006.1"/>
</dbReference>
<feature type="domain" description="Cupin type-2" evidence="2">
    <location>
        <begin position="53"/>
        <end position="122"/>
    </location>
</feature>
<feature type="signal peptide" evidence="1">
    <location>
        <begin position="1"/>
        <end position="18"/>
    </location>
</feature>
<keyword evidence="4" id="KW-1185">Reference proteome</keyword>
<dbReference type="GO" id="GO:0016853">
    <property type="term" value="F:isomerase activity"/>
    <property type="evidence" value="ECO:0007669"/>
    <property type="project" value="UniProtKB-KW"/>
</dbReference>
<evidence type="ECO:0000259" key="2">
    <source>
        <dbReference type="Pfam" id="PF07883"/>
    </source>
</evidence>
<evidence type="ECO:0000256" key="1">
    <source>
        <dbReference type="SAM" id="SignalP"/>
    </source>
</evidence>
<organism evidence="3 4">
    <name type="scientific">Ruegeria denitrificans</name>
    <dbReference type="NCBI Taxonomy" id="1715692"/>
    <lineage>
        <taxon>Bacteria</taxon>
        <taxon>Pseudomonadati</taxon>
        <taxon>Pseudomonadota</taxon>
        <taxon>Alphaproteobacteria</taxon>
        <taxon>Rhodobacterales</taxon>
        <taxon>Roseobacteraceae</taxon>
        <taxon>Ruegeria</taxon>
    </lineage>
</organism>
<evidence type="ECO:0000313" key="3">
    <source>
        <dbReference type="EMBL" id="CUK00145.1"/>
    </source>
</evidence>
<gene>
    <name evidence="3" type="ORF">RUE5091_02095</name>
</gene>
<dbReference type="Pfam" id="PF07883">
    <property type="entry name" value="Cupin_2"/>
    <property type="match status" value="1"/>
</dbReference>
<dbReference type="CDD" id="cd02236">
    <property type="entry name" value="cupin_CV2614-like"/>
    <property type="match status" value="1"/>
</dbReference>
<keyword evidence="1" id="KW-0732">Signal</keyword>
<dbReference type="STRING" id="1715692.RUE5091_02095"/>
<proteinExistence type="predicted"/>
<accession>A0A0P1I9S6</accession>
<keyword evidence="3" id="KW-0413">Isomerase</keyword>
<dbReference type="PANTHER" id="PTHR38599:SF1">
    <property type="entry name" value="CUPIN DOMAIN PROTEIN (AFU_ORTHOLOGUE AFUA_3G13620)"/>
    <property type="match status" value="1"/>
</dbReference>
<dbReference type="EMBL" id="CYUD01000006">
    <property type="protein sequence ID" value="CUK00145.1"/>
    <property type="molecule type" value="Genomic_DNA"/>
</dbReference>
<sequence length="135" mass="14368">MKLHLPFALILAAAPAFARDTYPPVDVLLQTETSVIGEALEYPEGTPQITMAIVTMQPGQKTGLHRHDAPLAAYILEGEITVDYGDAGSRTYKEGDALVEAFRSPHVGENTGDGIARILAVFAGSNSVSNTVTEE</sequence>
<protein>
    <submittedName>
        <fullName evidence="3">Putative mannose-6-phosphate isomerase</fullName>
    </submittedName>
</protein>
<reference evidence="4" key="1">
    <citation type="submission" date="2015-09" db="EMBL/GenBank/DDBJ databases">
        <authorList>
            <person name="Rodrigo-Torres L."/>
            <person name="Arahal D.R."/>
        </authorList>
    </citation>
    <scope>NUCLEOTIDE SEQUENCE [LARGE SCALE GENOMIC DNA]</scope>
    <source>
        <strain evidence="4">CECT 5091</strain>
    </source>
</reference>
<name>A0A0P1I9S6_9RHOB</name>
<dbReference type="SUPFAM" id="SSF51182">
    <property type="entry name" value="RmlC-like cupins"/>
    <property type="match status" value="1"/>
</dbReference>
<dbReference type="Proteomes" id="UP000051260">
    <property type="component" value="Unassembled WGS sequence"/>
</dbReference>
<dbReference type="OrthoDB" id="9800684at2"/>
<dbReference type="AlphaFoldDB" id="A0A0P1I9S6"/>
<dbReference type="PANTHER" id="PTHR38599">
    <property type="entry name" value="CUPIN DOMAIN PROTEIN (AFU_ORTHOLOGUE AFUA_3G13620)"/>
    <property type="match status" value="1"/>
</dbReference>
<feature type="chain" id="PRO_5006065029" evidence="1">
    <location>
        <begin position="19"/>
        <end position="135"/>
    </location>
</feature>
<dbReference type="InterPro" id="IPR014710">
    <property type="entry name" value="RmlC-like_jellyroll"/>
</dbReference>
<evidence type="ECO:0000313" key="4">
    <source>
        <dbReference type="Proteomes" id="UP000051260"/>
    </source>
</evidence>
<dbReference type="InterPro" id="IPR013096">
    <property type="entry name" value="Cupin_2"/>
</dbReference>
<dbReference type="Gene3D" id="2.60.120.10">
    <property type="entry name" value="Jelly Rolls"/>
    <property type="match status" value="1"/>
</dbReference>
<dbReference type="InterPro" id="IPR011051">
    <property type="entry name" value="RmlC_Cupin_sf"/>
</dbReference>